<comment type="caution">
    <text evidence="1">The sequence shown here is derived from an EMBL/GenBank/DDBJ whole genome shotgun (WGS) entry which is preliminary data.</text>
</comment>
<feature type="non-terminal residue" evidence="1">
    <location>
        <position position="1"/>
    </location>
</feature>
<proteinExistence type="predicted"/>
<gene>
    <name evidence="1" type="ORF">CA163_30510</name>
</gene>
<dbReference type="Proteomes" id="UP000214596">
    <property type="component" value="Unassembled WGS sequence"/>
</dbReference>
<sequence length="33" mass="3694">RILSRSPWDRVCVCSISLTDQALETGLLAFKSQ</sequence>
<reference evidence="1 2" key="1">
    <citation type="journal article" date="2017" name="Appl. Environ. Microbiol.">
        <title>Parallel evolution of two clades of a major Atlantic endemic Vibrio parahaemolyticus pathogen lineage by independent acquisition of related pathogenicity islands.</title>
        <authorList>
            <person name="Xu F."/>
            <person name="Gonzalez-Escalona N."/>
            <person name="Drees K.P."/>
            <person name="Sebra R.P."/>
            <person name="Cooper V.S."/>
            <person name="Jones S.H."/>
            <person name="Whistler C.A."/>
        </authorList>
    </citation>
    <scope>NUCLEOTIDE SEQUENCE [LARGE SCALE GENOMIC DNA]</scope>
    <source>
        <strain evidence="1 2">MAVP-3</strain>
    </source>
</reference>
<protein>
    <submittedName>
        <fullName evidence="1">Erythronate-4-phosphate dehydrogenase</fullName>
    </submittedName>
</protein>
<organism evidence="1 2">
    <name type="scientific">Vibrio parahaemolyticus</name>
    <dbReference type="NCBI Taxonomy" id="670"/>
    <lineage>
        <taxon>Bacteria</taxon>
        <taxon>Pseudomonadati</taxon>
        <taxon>Pseudomonadota</taxon>
        <taxon>Gammaproteobacteria</taxon>
        <taxon>Vibrionales</taxon>
        <taxon>Vibrionaceae</taxon>
        <taxon>Vibrio</taxon>
    </lineage>
</organism>
<dbReference type="EMBL" id="NIXT01003648">
    <property type="protein sequence ID" value="OXE29081.1"/>
    <property type="molecule type" value="Genomic_DNA"/>
</dbReference>
<accession>A0A227J1U2</accession>
<evidence type="ECO:0000313" key="2">
    <source>
        <dbReference type="Proteomes" id="UP000214596"/>
    </source>
</evidence>
<name>A0A227J1U2_VIBPH</name>
<dbReference type="AlphaFoldDB" id="A0A227J1U2"/>
<evidence type="ECO:0000313" key="1">
    <source>
        <dbReference type="EMBL" id="OXE29081.1"/>
    </source>
</evidence>